<dbReference type="RefSeq" id="WP_323075985.1">
    <property type="nucleotide sequence ID" value="NZ_CBCSKM010000007.1"/>
</dbReference>
<evidence type="ECO:0000256" key="1">
    <source>
        <dbReference type="SAM" id="Phobius"/>
    </source>
</evidence>
<accession>A0ABU5PFR9</accession>
<keyword evidence="1" id="KW-0812">Transmembrane</keyword>
<keyword evidence="3" id="KW-1185">Reference proteome</keyword>
<dbReference type="Proteomes" id="UP001292216">
    <property type="component" value="Unassembled WGS sequence"/>
</dbReference>
<feature type="transmembrane region" description="Helical" evidence="1">
    <location>
        <begin position="120"/>
        <end position="141"/>
    </location>
</feature>
<evidence type="ECO:0008006" key="4">
    <source>
        <dbReference type="Google" id="ProtNLM"/>
    </source>
</evidence>
<protein>
    <recommendedName>
        <fullName evidence="4">YmcC</fullName>
    </recommendedName>
</protein>
<comment type="caution">
    <text evidence="2">The sequence shown here is derived from an EMBL/GenBank/DDBJ whole genome shotgun (WGS) entry which is preliminary data.</text>
</comment>
<feature type="transmembrane region" description="Helical" evidence="1">
    <location>
        <begin position="153"/>
        <end position="174"/>
    </location>
</feature>
<dbReference type="EMBL" id="JAYERP010000001">
    <property type="protein sequence ID" value="MEA3568607.1"/>
    <property type="molecule type" value="Genomic_DNA"/>
</dbReference>
<evidence type="ECO:0000313" key="2">
    <source>
        <dbReference type="EMBL" id="MEA3568607.1"/>
    </source>
</evidence>
<reference evidence="2 3" key="1">
    <citation type="submission" date="2023-12" db="EMBL/GenBank/DDBJ databases">
        <title>Whole genome sequencing of Paenibacillus phoenicis isolated from the Phoenix Mars Lander spacecraft assembly facility.</title>
        <authorList>
            <person name="Garcia A."/>
            <person name="Venkateswaran K."/>
        </authorList>
    </citation>
    <scope>NUCLEOTIDE SEQUENCE [LARGE SCALE GENOMIC DNA]</scope>
    <source>
        <strain evidence="2 3">3PO2SA</strain>
    </source>
</reference>
<gene>
    <name evidence="2" type="ORF">U9M73_01150</name>
</gene>
<feature type="transmembrane region" description="Helical" evidence="1">
    <location>
        <begin position="6"/>
        <end position="25"/>
    </location>
</feature>
<feature type="transmembrane region" description="Helical" evidence="1">
    <location>
        <begin position="37"/>
        <end position="55"/>
    </location>
</feature>
<sequence length="185" mass="20646">MNFIAWMIVACEIAFWIVILAGLSVRYGLKRPKLGMALLALTPVIDLLLFVLTGVDLYNGAVATTAHGIAAVYIGVSIAFGKSMIDWADRWYRYLFVGEKDARPPKRYGLEYAKHELKGFLRHALSFLIGGALLFGMITFINDPSRTEALGGILRVWSIVFVIDGLIMISAFIWPKQPKHKTDRA</sequence>
<evidence type="ECO:0000313" key="3">
    <source>
        <dbReference type="Proteomes" id="UP001292216"/>
    </source>
</evidence>
<proteinExistence type="predicted"/>
<organism evidence="2 3">
    <name type="scientific">Paenibacillus phoenicis</name>
    <dbReference type="NCBI Taxonomy" id="554117"/>
    <lineage>
        <taxon>Bacteria</taxon>
        <taxon>Bacillati</taxon>
        <taxon>Bacillota</taxon>
        <taxon>Bacilli</taxon>
        <taxon>Bacillales</taxon>
        <taxon>Paenibacillaceae</taxon>
        <taxon>Paenibacillus</taxon>
    </lineage>
</organism>
<keyword evidence="1" id="KW-0472">Membrane</keyword>
<feature type="transmembrane region" description="Helical" evidence="1">
    <location>
        <begin position="61"/>
        <end position="80"/>
    </location>
</feature>
<keyword evidence="1" id="KW-1133">Transmembrane helix</keyword>
<name>A0ABU5PFR9_9BACL</name>